<feature type="region of interest" description="Disordered" evidence="1">
    <location>
        <begin position="1"/>
        <end position="20"/>
    </location>
</feature>
<evidence type="ECO:0008006" key="4">
    <source>
        <dbReference type="Google" id="ProtNLM"/>
    </source>
</evidence>
<dbReference type="Proteomes" id="UP001194468">
    <property type="component" value="Unassembled WGS sequence"/>
</dbReference>
<feature type="compositionally biased region" description="Polar residues" evidence="1">
    <location>
        <begin position="1"/>
        <end position="10"/>
    </location>
</feature>
<comment type="caution">
    <text evidence="2">The sequence shown here is derived from an EMBL/GenBank/DDBJ whole genome shotgun (WGS) entry which is preliminary data.</text>
</comment>
<dbReference type="AlphaFoldDB" id="A0AAD4BP19"/>
<evidence type="ECO:0000313" key="2">
    <source>
        <dbReference type="EMBL" id="KAF8436245.1"/>
    </source>
</evidence>
<accession>A0AAD4BP19</accession>
<evidence type="ECO:0000256" key="1">
    <source>
        <dbReference type="SAM" id="MobiDB-lite"/>
    </source>
</evidence>
<protein>
    <recommendedName>
        <fullName evidence="4">F-box domain-containing protein</fullName>
    </recommendedName>
</protein>
<gene>
    <name evidence="2" type="ORF">L210DRAFT_3549132</name>
</gene>
<organism evidence="2 3">
    <name type="scientific">Boletus edulis BED1</name>
    <dbReference type="NCBI Taxonomy" id="1328754"/>
    <lineage>
        <taxon>Eukaryota</taxon>
        <taxon>Fungi</taxon>
        <taxon>Dikarya</taxon>
        <taxon>Basidiomycota</taxon>
        <taxon>Agaricomycotina</taxon>
        <taxon>Agaricomycetes</taxon>
        <taxon>Agaricomycetidae</taxon>
        <taxon>Boletales</taxon>
        <taxon>Boletineae</taxon>
        <taxon>Boletaceae</taxon>
        <taxon>Boletoideae</taxon>
        <taxon>Boletus</taxon>
    </lineage>
</organism>
<reference evidence="2" key="1">
    <citation type="submission" date="2019-10" db="EMBL/GenBank/DDBJ databases">
        <authorList>
            <consortium name="DOE Joint Genome Institute"/>
            <person name="Kuo A."/>
            <person name="Miyauchi S."/>
            <person name="Kiss E."/>
            <person name="Drula E."/>
            <person name="Kohler A."/>
            <person name="Sanchez-Garcia M."/>
            <person name="Andreopoulos B."/>
            <person name="Barry K.W."/>
            <person name="Bonito G."/>
            <person name="Buee M."/>
            <person name="Carver A."/>
            <person name="Chen C."/>
            <person name="Cichocki N."/>
            <person name="Clum A."/>
            <person name="Culley D."/>
            <person name="Crous P.W."/>
            <person name="Fauchery L."/>
            <person name="Girlanda M."/>
            <person name="Hayes R."/>
            <person name="Keri Z."/>
            <person name="LaButti K."/>
            <person name="Lipzen A."/>
            <person name="Lombard V."/>
            <person name="Magnuson J."/>
            <person name="Maillard F."/>
            <person name="Morin E."/>
            <person name="Murat C."/>
            <person name="Nolan M."/>
            <person name="Ohm R."/>
            <person name="Pangilinan J."/>
            <person name="Pereira M."/>
            <person name="Perotto S."/>
            <person name="Peter M."/>
            <person name="Riley R."/>
            <person name="Sitrit Y."/>
            <person name="Stielow B."/>
            <person name="Szollosi G."/>
            <person name="Zifcakova L."/>
            <person name="Stursova M."/>
            <person name="Spatafora J.W."/>
            <person name="Tedersoo L."/>
            <person name="Vaario L.-M."/>
            <person name="Yamada A."/>
            <person name="Yan M."/>
            <person name="Wang P."/>
            <person name="Xu J."/>
            <person name="Bruns T."/>
            <person name="Baldrian P."/>
            <person name="Vilgalys R."/>
            <person name="Henrissat B."/>
            <person name="Grigoriev I.V."/>
            <person name="Hibbett D."/>
            <person name="Nagy L.G."/>
            <person name="Martin F.M."/>
        </authorList>
    </citation>
    <scope>NUCLEOTIDE SEQUENCE</scope>
    <source>
        <strain evidence="2">BED1</strain>
    </source>
</reference>
<evidence type="ECO:0000313" key="3">
    <source>
        <dbReference type="Proteomes" id="UP001194468"/>
    </source>
</evidence>
<dbReference type="InterPro" id="IPR032675">
    <property type="entry name" value="LRR_dom_sf"/>
</dbReference>
<keyword evidence="3" id="KW-1185">Reference proteome</keyword>
<dbReference type="Gene3D" id="1.20.1280.50">
    <property type="match status" value="1"/>
</dbReference>
<dbReference type="Gene3D" id="3.80.10.10">
    <property type="entry name" value="Ribonuclease Inhibitor"/>
    <property type="match status" value="1"/>
</dbReference>
<feature type="region of interest" description="Disordered" evidence="1">
    <location>
        <begin position="515"/>
        <end position="538"/>
    </location>
</feature>
<proteinExistence type="predicted"/>
<dbReference type="SUPFAM" id="SSF52047">
    <property type="entry name" value="RNI-like"/>
    <property type="match status" value="1"/>
</dbReference>
<reference evidence="2" key="2">
    <citation type="journal article" date="2020" name="Nat. Commun.">
        <title>Large-scale genome sequencing of mycorrhizal fungi provides insights into the early evolution of symbiotic traits.</title>
        <authorList>
            <person name="Miyauchi S."/>
            <person name="Kiss E."/>
            <person name="Kuo A."/>
            <person name="Drula E."/>
            <person name="Kohler A."/>
            <person name="Sanchez-Garcia M."/>
            <person name="Morin E."/>
            <person name="Andreopoulos B."/>
            <person name="Barry K.W."/>
            <person name="Bonito G."/>
            <person name="Buee M."/>
            <person name="Carver A."/>
            <person name="Chen C."/>
            <person name="Cichocki N."/>
            <person name="Clum A."/>
            <person name="Culley D."/>
            <person name="Crous P.W."/>
            <person name="Fauchery L."/>
            <person name="Girlanda M."/>
            <person name="Hayes R.D."/>
            <person name="Keri Z."/>
            <person name="LaButti K."/>
            <person name="Lipzen A."/>
            <person name="Lombard V."/>
            <person name="Magnuson J."/>
            <person name="Maillard F."/>
            <person name="Murat C."/>
            <person name="Nolan M."/>
            <person name="Ohm R.A."/>
            <person name="Pangilinan J."/>
            <person name="Pereira M.F."/>
            <person name="Perotto S."/>
            <person name="Peter M."/>
            <person name="Pfister S."/>
            <person name="Riley R."/>
            <person name="Sitrit Y."/>
            <person name="Stielow J.B."/>
            <person name="Szollosi G."/>
            <person name="Zifcakova L."/>
            <person name="Stursova M."/>
            <person name="Spatafora J.W."/>
            <person name="Tedersoo L."/>
            <person name="Vaario L.M."/>
            <person name="Yamada A."/>
            <person name="Yan M."/>
            <person name="Wang P."/>
            <person name="Xu J."/>
            <person name="Bruns T."/>
            <person name="Baldrian P."/>
            <person name="Vilgalys R."/>
            <person name="Dunand C."/>
            <person name="Henrissat B."/>
            <person name="Grigoriev I.V."/>
            <person name="Hibbett D."/>
            <person name="Nagy L.G."/>
            <person name="Martin F.M."/>
        </authorList>
    </citation>
    <scope>NUCLEOTIDE SEQUENCE</scope>
    <source>
        <strain evidence="2">BED1</strain>
    </source>
</reference>
<dbReference type="EMBL" id="WHUW01000022">
    <property type="protein sequence ID" value="KAF8436245.1"/>
    <property type="molecule type" value="Genomic_DNA"/>
</dbReference>
<sequence length="538" mass="60775">MGITQTQSVEQLEPQVLQPNNPFVPPKGGICLIDNLPPELLSHIFELGFVDDVEEDIADSYYNHLDATAHEMDIHDRETESCHDFPPFTLAVSHVCRHWRNVALSTPSLWTDIVVTPEERPPYELVSTLLERSKSLPIDITVNYGDLDEYKDDFEPPSDADLEILFAMLIPHIHRWRTIEVLVSEYHYMYAFLSAISDPSVPAAPQLTTLELYDYEDTDNPATFQHPRMAKHLTLFAGSAPLLTKIVLWGVHVDWDQPWVASASNLTDLELAHHTEDVRPSWAQFSTILRSASVLQRLSLRQSGPSGEPQAWSIEPTPGGPVNVNAPIQLVRVTDFILAFHTQARSIGLLRKFYVPALKHLTLDPDLIDNDFDDLLRELARPVSPGQEQARSLASRLESLKLSGLPCHMECVETLYGELQNLRLLNLSLYFLDPYFLDIISTPCTLPGRGDIWLPRLTTLHVSGGSGIALRKLILQRKEAGVPLSSLYVDQDCELDDEDVDWLKVNVETFEFFEDSDVEDDSDDSDEDVDEDEWSDSD</sequence>
<name>A0AAD4BP19_BOLED</name>